<protein>
    <recommendedName>
        <fullName evidence="6">CCHC-type domain-containing protein</fullName>
    </recommendedName>
</protein>
<dbReference type="PANTHER" id="PTHR31286">
    <property type="entry name" value="GLYCINE-RICH CELL WALL STRUCTURAL PROTEIN 1.8-LIKE"/>
    <property type="match status" value="1"/>
</dbReference>
<dbReference type="AlphaFoldDB" id="A0A087GTC3"/>
<dbReference type="InterPro" id="IPR025558">
    <property type="entry name" value="DUF4283"/>
</dbReference>
<evidence type="ECO:0000313" key="5">
    <source>
        <dbReference type="Proteomes" id="UP000029120"/>
    </source>
</evidence>
<feature type="region of interest" description="Disordered" evidence="1">
    <location>
        <begin position="162"/>
        <end position="189"/>
    </location>
</feature>
<dbReference type="InterPro" id="IPR040256">
    <property type="entry name" value="At4g02000-like"/>
</dbReference>
<dbReference type="InterPro" id="IPR025836">
    <property type="entry name" value="Zn_knuckle_CX2CX4HX4C"/>
</dbReference>
<organism evidence="4 5">
    <name type="scientific">Arabis alpina</name>
    <name type="common">Alpine rock-cress</name>
    <dbReference type="NCBI Taxonomy" id="50452"/>
    <lineage>
        <taxon>Eukaryota</taxon>
        <taxon>Viridiplantae</taxon>
        <taxon>Streptophyta</taxon>
        <taxon>Embryophyta</taxon>
        <taxon>Tracheophyta</taxon>
        <taxon>Spermatophyta</taxon>
        <taxon>Magnoliopsida</taxon>
        <taxon>eudicotyledons</taxon>
        <taxon>Gunneridae</taxon>
        <taxon>Pentapetalae</taxon>
        <taxon>rosids</taxon>
        <taxon>malvids</taxon>
        <taxon>Brassicales</taxon>
        <taxon>Brassicaceae</taxon>
        <taxon>Arabideae</taxon>
        <taxon>Arabis</taxon>
    </lineage>
</organism>
<dbReference type="Proteomes" id="UP000029120">
    <property type="component" value="Chromosome 6"/>
</dbReference>
<name>A0A087GTC3_ARAAL</name>
<proteinExistence type="predicted"/>
<sequence>MPRLWGFGNSVIGRIIGPSKFQFVFQSEEALTSTLQRGPWSFNEWMLVLQRSIPNLPEENLKFIPFWIRIRGIPPLFLSHETIDFIGRLLGPVLHIDFDESSSRVDFVRVQVNWNIEKPLRFQRNFVFGGENVIVKFWYERLRNFCTKCGLLSHEAKECPLVPTTDEVPQDPDADDDHEDGVQPQQDMNSLHDYLPMEPMSAELPSPITNFQAPPNDHDLAVETVRYIQAKMAKGKFTEEDFMTTFAAYTHQEETSAPHKRKRQVFEPTLISNADETNRMVLNPIVKRHSPCESSGSCTITYPHYRGAGAPVPPLFQ</sequence>
<dbReference type="OrthoDB" id="1029220at2759"/>
<dbReference type="OMA" id="WIRIRGI"/>
<dbReference type="Pfam" id="PF14111">
    <property type="entry name" value="DUF4283"/>
    <property type="match status" value="1"/>
</dbReference>
<dbReference type="eggNOG" id="KOG1075">
    <property type="taxonomic scope" value="Eukaryota"/>
</dbReference>
<dbReference type="EMBL" id="CM002874">
    <property type="protein sequence ID" value="KFK33125.1"/>
    <property type="molecule type" value="Genomic_DNA"/>
</dbReference>
<evidence type="ECO:0000313" key="4">
    <source>
        <dbReference type="EMBL" id="KFK33125.1"/>
    </source>
</evidence>
<dbReference type="PANTHER" id="PTHR31286:SF178">
    <property type="entry name" value="DUF4283 DOMAIN-CONTAINING PROTEIN"/>
    <property type="match status" value="1"/>
</dbReference>
<evidence type="ECO:0000259" key="2">
    <source>
        <dbReference type="Pfam" id="PF14111"/>
    </source>
</evidence>
<feature type="compositionally biased region" description="Acidic residues" evidence="1">
    <location>
        <begin position="168"/>
        <end position="179"/>
    </location>
</feature>
<reference evidence="5" key="1">
    <citation type="journal article" date="2015" name="Nat. Plants">
        <title>Genome expansion of Arabis alpina linked with retrotransposition and reduced symmetric DNA methylation.</title>
        <authorList>
            <person name="Willing E.M."/>
            <person name="Rawat V."/>
            <person name="Mandakova T."/>
            <person name="Maumus F."/>
            <person name="James G.V."/>
            <person name="Nordstroem K.J."/>
            <person name="Becker C."/>
            <person name="Warthmann N."/>
            <person name="Chica C."/>
            <person name="Szarzynska B."/>
            <person name="Zytnicki M."/>
            <person name="Albani M.C."/>
            <person name="Kiefer C."/>
            <person name="Bergonzi S."/>
            <person name="Castaings L."/>
            <person name="Mateos J.L."/>
            <person name="Berns M.C."/>
            <person name="Bujdoso N."/>
            <person name="Piofczyk T."/>
            <person name="de Lorenzo L."/>
            <person name="Barrero-Sicilia C."/>
            <person name="Mateos I."/>
            <person name="Piednoel M."/>
            <person name="Hagmann J."/>
            <person name="Chen-Min-Tao R."/>
            <person name="Iglesias-Fernandez R."/>
            <person name="Schuster S.C."/>
            <person name="Alonso-Blanco C."/>
            <person name="Roudier F."/>
            <person name="Carbonero P."/>
            <person name="Paz-Ares J."/>
            <person name="Davis S.J."/>
            <person name="Pecinka A."/>
            <person name="Quesneville H."/>
            <person name="Colot V."/>
            <person name="Lysak M.A."/>
            <person name="Weigel D."/>
            <person name="Coupland G."/>
            <person name="Schneeberger K."/>
        </authorList>
    </citation>
    <scope>NUCLEOTIDE SEQUENCE [LARGE SCALE GENOMIC DNA]</scope>
    <source>
        <strain evidence="5">cv. Pajares</strain>
    </source>
</reference>
<gene>
    <name evidence="4" type="ordered locus">AALP_Aa6g334000</name>
</gene>
<feature type="domain" description="Zinc knuckle CX2CX4HX4C" evidence="3">
    <location>
        <begin position="114"/>
        <end position="160"/>
    </location>
</feature>
<evidence type="ECO:0000259" key="3">
    <source>
        <dbReference type="Pfam" id="PF14392"/>
    </source>
</evidence>
<evidence type="ECO:0000256" key="1">
    <source>
        <dbReference type="SAM" id="MobiDB-lite"/>
    </source>
</evidence>
<evidence type="ECO:0008006" key="6">
    <source>
        <dbReference type="Google" id="ProtNLM"/>
    </source>
</evidence>
<accession>A0A087GTC3</accession>
<dbReference type="Pfam" id="PF14392">
    <property type="entry name" value="zf-CCHC_4"/>
    <property type="match status" value="1"/>
</dbReference>
<dbReference type="Gramene" id="KFK33125">
    <property type="protein sequence ID" value="KFK33125"/>
    <property type="gene ID" value="AALP_AA6G334000"/>
</dbReference>
<feature type="domain" description="DUF4283" evidence="2">
    <location>
        <begin position="1"/>
        <end position="51"/>
    </location>
</feature>
<keyword evidence="5" id="KW-1185">Reference proteome</keyword>